<organism evidence="1 2">
    <name type="scientific">Enterobacter cloacae</name>
    <dbReference type="NCBI Taxonomy" id="550"/>
    <lineage>
        <taxon>Bacteria</taxon>
        <taxon>Pseudomonadati</taxon>
        <taxon>Pseudomonadota</taxon>
        <taxon>Gammaproteobacteria</taxon>
        <taxon>Enterobacterales</taxon>
        <taxon>Enterobacteriaceae</taxon>
        <taxon>Enterobacter</taxon>
        <taxon>Enterobacter cloacae complex</taxon>
    </lineage>
</organism>
<dbReference type="EMBL" id="UGJB01000004">
    <property type="protein sequence ID" value="STQ11273.1"/>
    <property type="molecule type" value="Genomic_DNA"/>
</dbReference>
<evidence type="ECO:0000313" key="2">
    <source>
        <dbReference type="Proteomes" id="UP000255106"/>
    </source>
</evidence>
<evidence type="ECO:0000313" key="1">
    <source>
        <dbReference type="EMBL" id="STQ11273.1"/>
    </source>
</evidence>
<gene>
    <name evidence="1" type="ORF">NCTC10005_04044</name>
</gene>
<sequence length="82" mass="10152">MINLQSYNEVLGFLELFFQKYILDYNCLQDMQFILEGCRKEKTVAIRAIDSCFMVYRRKTQDYRVLTHEEQEIWRQLFNVWQ</sequence>
<dbReference type="AlphaFoldDB" id="A0A0M7FQ29"/>
<accession>A0A0M7FQ29</accession>
<dbReference type="Proteomes" id="UP000255106">
    <property type="component" value="Unassembled WGS sequence"/>
</dbReference>
<reference evidence="1 2" key="1">
    <citation type="submission" date="2018-06" db="EMBL/GenBank/DDBJ databases">
        <authorList>
            <consortium name="Pathogen Informatics"/>
            <person name="Doyle S."/>
        </authorList>
    </citation>
    <scope>NUCLEOTIDE SEQUENCE [LARGE SCALE GENOMIC DNA]</scope>
    <source>
        <strain evidence="1 2">NCTC10005</strain>
    </source>
</reference>
<proteinExistence type="predicted"/>
<protein>
    <submittedName>
        <fullName evidence="1">Uncharacterized protein</fullName>
    </submittedName>
</protein>
<name>A0A0M7FQ29_ENTCL</name>